<dbReference type="RefSeq" id="WP_140936246.1">
    <property type="nucleotide sequence ID" value="NZ_QUBF01000003.1"/>
</dbReference>
<organism evidence="2 3">
    <name type="scientific">Apilactobacillus micheneri</name>
    <dbReference type="NCBI Taxonomy" id="1899430"/>
    <lineage>
        <taxon>Bacteria</taxon>
        <taxon>Bacillati</taxon>
        <taxon>Bacillota</taxon>
        <taxon>Bacilli</taxon>
        <taxon>Lactobacillales</taxon>
        <taxon>Lactobacillaceae</taxon>
        <taxon>Apilactobacillus</taxon>
    </lineage>
</organism>
<feature type="domain" description="NIF system FeS cluster assembly NifU N-terminal" evidence="1">
    <location>
        <begin position="20"/>
        <end position="122"/>
    </location>
</feature>
<dbReference type="CDD" id="cd06664">
    <property type="entry name" value="IscU_like"/>
    <property type="match status" value="1"/>
</dbReference>
<dbReference type="Proteomes" id="UP000784700">
    <property type="component" value="Unassembled WGS sequence"/>
</dbReference>
<reference evidence="2" key="1">
    <citation type="submission" date="2018-08" db="EMBL/GenBank/DDBJ databases">
        <title>Comparative genomics of wild bee and flower associated Lactobacillus reveals potential adaptation to the bee host.</title>
        <authorList>
            <person name="Vuong H.Q."/>
            <person name="Mcfrederick Q.S."/>
        </authorList>
    </citation>
    <scope>NUCLEOTIDE SEQUENCE</scope>
    <source>
        <strain evidence="2">HV_63</strain>
    </source>
</reference>
<evidence type="ECO:0000313" key="3">
    <source>
        <dbReference type="Proteomes" id="UP000784700"/>
    </source>
</evidence>
<comment type="caution">
    <text evidence="2">The sequence shown here is derived from an EMBL/GenBank/DDBJ whole genome shotgun (WGS) entry which is preliminary data.</text>
</comment>
<protein>
    <submittedName>
        <fullName evidence="2">SUF system NifU family Fe-S cluster assembly protein</fullName>
    </submittedName>
</protein>
<dbReference type="GO" id="GO:0005506">
    <property type="term" value="F:iron ion binding"/>
    <property type="evidence" value="ECO:0007669"/>
    <property type="project" value="InterPro"/>
</dbReference>
<sequence length="141" mass="16273">MELRDLYQRIILENANKCPNEQFKNEIVHLHNPTCGDDIAIKCRYDNNLFKDFEIKADGCIIFKAATTFMKELCINKTKEEIEDIVLNFSEFMTNDKKVNQAILGDAVVLQSVSHLPMRIKCAMLPFKAIYQLVNGDDNNR</sequence>
<evidence type="ECO:0000313" key="2">
    <source>
        <dbReference type="EMBL" id="TPR44265.1"/>
    </source>
</evidence>
<gene>
    <name evidence="2" type="ORF">DY130_04285</name>
</gene>
<proteinExistence type="predicted"/>
<dbReference type="Pfam" id="PF01592">
    <property type="entry name" value="NifU_N"/>
    <property type="match status" value="1"/>
</dbReference>
<dbReference type="NCBIfam" id="TIGR01994">
    <property type="entry name" value="SUF_scaf_2"/>
    <property type="match status" value="1"/>
</dbReference>
<dbReference type="Gene3D" id="3.90.1010.10">
    <property type="match status" value="1"/>
</dbReference>
<dbReference type="AlphaFoldDB" id="A0A9Q8IM30"/>
<evidence type="ECO:0000259" key="1">
    <source>
        <dbReference type="Pfam" id="PF01592"/>
    </source>
</evidence>
<name>A0A9Q8IM30_9LACO</name>
<dbReference type="SUPFAM" id="SSF82649">
    <property type="entry name" value="SufE/NifU"/>
    <property type="match status" value="1"/>
</dbReference>
<dbReference type="GO" id="GO:0051536">
    <property type="term" value="F:iron-sulfur cluster binding"/>
    <property type="evidence" value="ECO:0007669"/>
    <property type="project" value="InterPro"/>
</dbReference>
<dbReference type="GeneID" id="58108474"/>
<accession>A0A9Q8IM30</accession>
<dbReference type="GO" id="GO:0016226">
    <property type="term" value="P:iron-sulfur cluster assembly"/>
    <property type="evidence" value="ECO:0007669"/>
    <property type="project" value="InterPro"/>
</dbReference>
<dbReference type="InterPro" id="IPR002871">
    <property type="entry name" value="NIF_FeS_clus_asmbl_NifU_N"/>
</dbReference>
<dbReference type="EMBL" id="QUBG01000003">
    <property type="protein sequence ID" value="TPR44265.1"/>
    <property type="molecule type" value="Genomic_DNA"/>
</dbReference>